<dbReference type="Proteomes" id="UP000451386">
    <property type="component" value="Unassembled WGS sequence"/>
</dbReference>
<name>A0A7J5TPW7_BIFBI</name>
<proteinExistence type="predicted"/>
<evidence type="ECO:0000313" key="1">
    <source>
        <dbReference type="EMBL" id="KAB7487149.1"/>
    </source>
</evidence>
<gene>
    <name evidence="1" type="ORF">GBA83_03950</name>
</gene>
<organism evidence="1 2">
    <name type="scientific">Bifidobacterium bifidum</name>
    <dbReference type="NCBI Taxonomy" id="1681"/>
    <lineage>
        <taxon>Bacteria</taxon>
        <taxon>Bacillati</taxon>
        <taxon>Actinomycetota</taxon>
        <taxon>Actinomycetes</taxon>
        <taxon>Bifidobacteriales</taxon>
        <taxon>Bifidobacteriaceae</taxon>
        <taxon>Bifidobacterium</taxon>
    </lineage>
</organism>
<evidence type="ECO:0000313" key="2">
    <source>
        <dbReference type="Proteomes" id="UP000451386"/>
    </source>
</evidence>
<reference evidence="1 2" key="1">
    <citation type="journal article" date="2019" name="Nat. Med.">
        <title>A library of human gut bacterial isolates paired with longitudinal multiomics data enables mechanistic microbiome research.</title>
        <authorList>
            <person name="Poyet M."/>
            <person name="Groussin M."/>
            <person name="Gibbons S.M."/>
            <person name="Avila-Pacheco J."/>
            <person name="Jiang X."/>
            <person name="Kearney S.M."/>
            <person name="Perrotta A.R."/>
            <person name="Berdy B."/>
            <person name="Zhao S."/>
            <person name="Lieberman T.D."/>
            <person name="Swanson P.K."/>
            <person name="Smith M."/>
            <person name="Roesemann S."/>
            <person name="Alexander J.E."/>
            <person name="Rich S.A."/>
            <person name="Livny J."/>
            <person name="Vlamakis H."/>
            <person name="Clish C."/>
            <person name="Bullock K."/>
            <person name="Deik A."/>
            <person name="Scott J."/>
            <person name="Pierce K.A."/>
            <person name="Xavier R.J."/>
            <person name="Alm E.J."/>
        </authorList>
    </citation>
    <scope>NUCLEOTIDE SEQUENCE [LARGE SCALE GENOMIC DNA]</scope>
    <source>
        <strain evidence="1 2">BIOML-A13</strain>
    </source>
</reference>
<sequence>MAFETIFFAESRIAAISARVVVAMVVADGSWRRAVPHHVILCGFGAGVAGEDIGVLLGLLENGGSHDLCCTTPCDVRVHISL</sequence>
<accession>A0A7J5TPW7</accession>
<dbReference type="EMBL" id="WDOP01000002">
    <property type="protein sequence ID" value="KAB7487149.1"/>
    <property type="molecule type" value="Genomic_DNA"/>
</dbReference>
<dbReference type="RefSeq" id="WP_021648233.1">
    <property type="nucleotide sequence ID" value="NZ_WDOM01000003.1"/>
</dbReference>
<protein>
    <submittedName>
        <fullName evidence="1">Uncharacterized protein</fullName>
    </submittedName>
</protein>
<comment type="caution">
    <text evidence="1">The sequence shown here is derived from an EMBL/GenBank/DDBJ whole genome shotgun (WGS) entry which is preliminary data.</text>
</comment>
<dbReference type="AlphaFoldDB" id="A0A7J5TPW7"/>